<evidence type="ECO:0000313" key="1">
    <source>
        <dbReference type="EMBL" id="KAA3470758.1"/>
    </source>
</evidence>
<gene>
    <name evidence="1" type="ORF">EPI10_016443</name>
</gene>
<comment type="caution">
    <text evidence="1">The sequence shown here is derived from an EMBL/GenBank/DDBJ whole genome shotgun (WGS) entry which is preliminary data.</text>
</comment>
<dbReference type="OrthoDB" id="1002630at2759"/>
<evidence type="ECO:0000313" key="2">
    <source>
        <dbReference type="Proteomes" id="UP000325315"/>
    </source>
</evidence>
<proteinExistence type="predicted"/>
<dbReference type="EMBL" id="SMMG02000006">
    <property type="protein sequence ID" value="KAA3470758.1"/>
    <property type="molecule type" value="Genomic_DNA"/>
</dbReference>
<reference evidence="2" key="1">
    <citation type="journal article" date="2019" name="Plant Biotechnol. J.">
        <title>Genome sequencing of the Australian wild diploid species Gossypium australe highlights disease resistance and delayed gland morphogenesis.</title>
        <authorList>
            <person name="Cai Y."/>
            <person name="Cai X."/>
            <person name="Wang Q."/>
            <person name="Wang P."/>
            <person name="Zhang Y."/>
            <person name="Cai C."/>
            <person name="Xu Y."/>
            <person name="Wang K."/>
            <person name="Zhou Z."/>
            <person name="Wang C."/>
            <person name="Geng S."/>
            <person name="Li B."/>
            <person name="Dong Q."/>
            <person name="Hou Y."/>
            <person name="Wang H."/>
            <person name="Ai P."/>
            <person name="Liu Z."/>
            <person name="Yi F."/>
            <person name="Sun M."/>
            <person name="An G."/>
            <person name="Cheng J."/>
            <person name="Zhang Y."/>
            <person name="Shi Q."/>
            <person name="Xie Y."/>
            <person name="Shi X."/>
            <person name="Chang Y."/>
            <person name="Huang F."/>
            <person name="Chen Y."/>
            <person name="Hong S."/>
            <person name="Mi L."/>
            <person name="Sun Q."/>
            <person name="Zhang L."/>
            <person name="Zhou B."/>
            <person name="Peng R."/>
            <person name="Zhang X."/>
            <person name="Liu F."/>
        </authorList>
    </citation>
    <scope>NUCLEOTIDE SEQUENCE [LARGE SCALE GENOMIC DNA]</scope>
    <source>
        <strain evidence="2">cv. PA1801</strain>
    </source>
</reference>
<accession>A0A5B6VP26</accession>
<dbReference type="AlphaFoldDB" id="A0A5B6VP26"/>
<name>A0A5B6VP26_9ROSI</name>
<sequence>MITPIRYQHVVIDVLLVLEINQNLLSIGQLLEKNYFVILKGKHCTIFDQVECGIISIALGMTRVRLLEIADQPKKGGVHPLPLVHAKDYFKKVMIQGLNQVSWERVDVSFQKSKQRYVAHNTIQASSIV</sequence>
<protein>
    <submittedName>
        <fullName evidence="1">Lipase</fullName>
    </submittedName>
</protein>
<dbReference type="Proteomes" id="UP000325315">
    <property type="component" value="Unassembled WGS sequence"/>
</dbReference>
<organism evidence="1 2">
    <name type="scientific">Gossypium australe</name>
    <dbReference type="NCBI Taxonomy" id="47621"/>
    <lineage>
        <taxon>Eukaryota</taxon>
        <taxon>Viridiplantae</taxon>
        <taxon>Streptophyta</taxon>
        <taxon>Embryophyta</taxon>
        <taxon>Tracheophyta</taxon>
        <taxon>Spermatophyta</taxon>
        <taxon>Magnoliopsida</taxon>
        <taxon>eudicotyledons</taxon>
        <taxon>Gunneridae</taxon>
        <taxon>Pentapetalae</taxon>
        <taxon>rosids</taxon>
        <taxon>malvids</taxon>
        <taxon>Malvales</taxon>
        <taxon>Malvaceae</taxon>
        <taxon>Malvoideae</taxon>
        <taxon>Gossypium</taxon>
    </lineage>
</organism>
<keyword evidence="2" id="KW-1185">Reference proteome</keyword>